<dbReference type="SUPFAM" id="SSF56935">
    <property type="entry name" value="Porins"/>
    <property type="match status" value="1"/>
</dbReference>
<evidence type="ECO:0000313" key="1">
    <source>
        <dbReference type="EMBL" id="ETR71467.1"/>
    </source>
</evidence>
<name>A0A1V1P9A8_9BACT</name>
<dbReference type="AlphaFoldDB" id="A0A1V1P9A8"/>
<proteinExistence type="predicted"/>
<evidence type="ECO:0008006" key="3">
    <source>
        <dbReference type="Google" id="ProtNLM"/>
    </source>
</evidence>
<dbReference type="EMBL" id="ATBP01000265">
    <property type="protein sequence ID" value="ETR71467.1"/>
    <property type="molecule type" value="Genomic_DNA"/>
</dbReference>
<gene>
    <name evidence="1" type="ORF">OMM_08101</name>
</gene>
<organism evidence="1 2">
    <name type="scientific">Candidatus Magnetoglobus multicellularis str. Araruama</name>
    <dbReference type="NCBI Taxonomy" id="890399"/>
    <lineage>
        <taxon>Bacteria</taxon>
        <taxon>Pseudomonadati</taxon>
        <taxon>Thermodesulfobacteriota</taxon>
        <taxon>Desulfobacteria</taxon>
        <taxon>Desulfobacterales</taxon>
        <taxon>Desulfobacteraceae</taxon>
        <taxon>Candidatus Magnetoglobus</taxon>
    </lineage>
</organism>
<evidence type="ECO:0000313" key="2">
    <source>
        <dbReference type="Proteomes" id="UP000189670"/>
    </source>
</evidence>
<dbReference type="Proteomes" id="UP000189670">
    <property type="component" value="Unassembled WGS sequence"/>
</dbReference>
<dbReference type="Gene3D" id="2.40.160.60">
    <property type="entry name" value="Outer membrane protein transport protein (OMPP1/FadL/TodX)"/>
    <property type="match status" value="1"/>
</dbReference>
<protein>
    <recommendedName>
        <fullName evidence="3">Membrane protein involved in aromatic hydrocarbon degradation</fullName>
    </recommendedName>
</protein>
<sequence length="316" mass="36059">MSLNFQQLYDFNREWHMPVSLQNANTVGDTMYDMVQEGEIYAMGFAVGAQLNEKLFAGITINDWGHLFYNRWKQSHVQKGNFQIGPNEGISNAQKNETYQIDGINFNLGIIGKVTNHIQIGAVIKTPFKANLDLERSLVISDTFPNFPIANQYQSSETELEFHLRMPLSYGLGAAYIDRQQGWSFSFDVYRTHWNQFEMELNDGRRISPISGLDINEADVDPTIWLRCGGQKSFNLTNYLIEIRAGIFYDPAPAEHSPDDFWGMSFGAGIGNEMITIDAAYQVRFGNDVGDSILQDLDFSQDIVDHKFFVSFIYYL</sequence>
<accession>A0A1V1P9A8</accession>
<comment type="caution">
    <text evidence="1">The sequence shown here is derived from an EMBL/GenBank/DDBJ whole genome shotgun (WGS) entry which is preliminary data.</text>
</comment>
<reference evidence="2" key="1">
    <citation type="submission" date="2012-11" db="EMBL/GenBank/DDBJ databases">
        <authorList>
            <person name="Lucero-Rivera Y.E."/>
            <person name="Tovar-Ramirez D."/>
        </authorList>
    </citation>
    <scope>NUCLEOTIDE SEQUENCE [LARGE SCALE GENOMIC DNA]</scope>
    <source>
        <strain evidence="2">Araruama</strain>
    </source>
</reference>